<dbReference type="Pfam" id="PF07722">
    <property type="entry name" value="Peptidase_C26"/>
    <property type="match status" value="1"/>
</dbReference>
<name>A0A6J4V999_9BACT</name>
<evidence type="ECO:0000313" key="1">
    <source>
        <dbReference type="EMBL" id="CAA9570830.1"/>
    </source>
</evidence>
<dbReference type="GO" id="GO:0006598">
    <property type="term" value="P:polyamine catabolic process"/>
    <property type="evidence" value="ECO:0007669"/>
    <property type="project" value="TreeGrafter"/>
</dbReference>
<dbReference type="EMBL" id="CADCWJ010000529">
    <property type="protein sequence ID" value="CAA9570830.1"/>
    <property type="molecule type" value="Genomic_DNA"/>
</dbReference>
<dbReference type="Gene3D" id="3.40.50.880">
    <property type="match status" value="1"/>
</dbReference>
<reference evidence="1" key="1">
    <citation type="submission" date="2020-02" db="EMBL/GenBank/DDBJ databases">
        <authorList>
            <person name="Meier V. D."/>
        </authorList>
    </citation>
    <scope>NUCLEOTIDE SEQUENCE</scope>
    <source>
        <strain evidence="1">AVDCRST_MAG87</strain>
    </source>
</reference>
<dbReference type="GO" id="GO:0033969">
    <property type="term" value="F:gamma-glutamyl-gamma-aminobutyrate hydrolase activity"/>
    <property type="evidence" value="ECO:0007669"/>
    <property type="project" value="TreeGrafter"/>
</dbReference>
<dbReference type="SUPFAM" id="SSF52317">
    <property type="entry name" value="Class I glutamine amidotransferase-like"/>
    <property type="match status" value="1"/>
</dbReference>
<sequence>MNPLIGITPSASVDDAPHGSFFRYALARTYVDAVQAAGGIPVILPESVRDVSSLLERLDGLILSGGGDLDPSTFGESQRHSKTYGIDPERDRFEITAWQYAAAHDLPTLCICRGIQVMNVGQGGTLIQHLPDTLPPGIAHRQHERGKGRDEVGHAVTLVDGDHPLQRILDRHTIEVN</sequence>
<dbReference type="PROSITE" id="PS51273">
    <property type="entry name" value="GATASE_TYPE_1"/>
    <property type="match status" value="1"/>
</dbReference>
<gene>
    <name evidence="1" type="ORF">AVDCRST_MAG87-2393</name>
</gene>
<dbReference type="PANTHER" id="PTHR43235">
    <property type="entry name" value="GLUTAMINE AMIDOTRANSFERASE PB2B2.05-RELATED"/>
    <property type="match status" value="1"/>
</dbReference>
<dbReference type="PANTHER" id="PTHR43235:SF1">
    <property type="entry name" value="GLUTAMINE AMIDOTRANSFERASE PB2B2.05-RELATED"/>
    <property type="match status" value="1"/>
</dbReference>
<evidence type="ECO:0008006" key="2">
    <source>
        <dbReference type="Google" id="ProtNLM"/>
    </source>
</evidence>
<accession>A0A6J4V999</accession>
<dbReference type="InterPro" id="IPR011697">
    <property type="entry name" value="Peptidase_C26"/>
</dbReference>
<dbReference type="InterPro" id="IPR044668">
    <property type="entry name" value="PuuD-like"/>
</dbReference>
<protein>
    <recommendedName>
        <fullName evidence="2">Glutamine amidotransferase, class I</fullName>
    </recommendedName>
</protein>
<dbReference type="InterPro" id="IPR029062">
    <property type="entry name" value="Class_I_gatase-like"/>
</dbReference>
<dbReference type="GO" id="GO:0005829">
    <property type="term" value="C:cytosol"/>
    <property type="evidence" value="ECO:0007669"/>
    <property type="project" value="TreeGrafter"/>
</dbReference>
<organism evidence="1">
    <name type="scientific">uncultured Thermomicrobiales bacterium</name>
    <dbReference type="NCBI Taxonomy" id="1645740"/>
    <lineage>
        <taxon>Bacteria</taxon>
        <taxon>Pseudomonadati</taxon>
        <taxon>Thermomicrobiota</taxon>
        <taxon>Thermomicrobia</taxon>
        <taxon>Thermomicrobiales</taxon>
        <taxon>environmental samples</taxon>
    </lineage>
</organism>
<proteinExistence type="predicted"/>
<dbReference type="AlphaFoldDB" id="A0A6J4V999"/>